<dbReference type="Proteomes" id="UP000294530">
    <property type="component" value="Unassembled WGS sequence"/>
</dbReference>
<dbReference type="RefSeq" id="XP_067819247.1">
    <property type="nucleotide sequence ID" value="XM_067965530.1"/>
</dbReference>
<feature type="compositionally biased region" description="Basic and acidic residues" evidence="1">
    <location>
        <begin position="377"/>
        <end position="388"/>
    </location>
</feature>
<accession>A0A976IEV5</accession>
<keyword evidence="2" id="KW-0732">Signal</keyword>
<sequence length="388" mass="44153">MHLKYFVAILAVNLRAVSALDLIEQGLIDPSRRWPEPFRSFPANQLVDESHGALRTSRDLAQDDDNETRMISLTSMRAPITKSVANAQKGPMRNAVFDIVAERISQLEHSLANKDTVVAKNAEKFFDKSTAETNPVAETSTAAKARSSVAETSDAAHVKPVGFSHDKPSGIEYRGDDEVALFFAINYELGPISTDENICFYADYNIYYNLKSKTEDVIFDRALFDKIDPAYLYQQFRRFASIDENNQLIWKEYITPEALGENAHAAFTKALKNVKRDNWEHHFDSIVRVLRFLKLIEENQGTADPYVEHAMDILSSWSINIDNLDDTVESLIGLKTLRPEIHRILEDKRLKIKKNMEIENNMKAKKAMKKEAKKTKKIADANQKKRGN</sequence>
<dbReference type="KEGG" id="blac:94351201"/>
<protein>
    <submittedName>
        <fullName evidence="3">Uncharacterized protein</fullName>
    </submittedName>
</protein>
<gene>
    <name evidence="3" type="ORF">CCR75_007470</name>
</gene>
<proteinExistence type="predicted"/>
<feature type="chain" id="PRO_5037331244" evidence="2">
    <location>
        <begin position="20"/>
        <end position="388"/>
    </location>
</feature>
<evidence type="ECO:0000256" key="1">
    <source>
        <dbReference type="SAM" id="MobiDB-lite"/>
    </source>
</evidence>
<dbReference type="EMBL" id="SHOA02000007">
    <property type="protein sequence ID" value="TDH69748.1"/>
    <property type="molecule type" value="Genomic_DNA"/>
</dbReference>
<name>A0A976IEV5_BRELC</name>
<feature type="region of interest" description="Disordered" evidence="1">
    <location>
        <begin position="364"/>
        <end position="388"/>
    </location>
</feature>
<evidence type="ECO:0000313" key="3">
    <source>
        <dbReference type="EMBL" id="TDH69748.1"/>
    </source>
</evidence>
<dbReference type="GeneID" id="94351201"/>
<feature type="signal peptide" evidence="2">
    <location>
        <begin position="1"/>
        <end position="19"/>
    </location>
</feature>
<evidence type="ECO:0000313" key="4">
    <source>
        <dbReference type="Proteomes" id="UP000294530"/>
    </source>
</evidence>
<evidence type="ECO:0000256" key="2">
    <source>
        <dbReference type="SAM" id="SignalP"/>
    </source>
</evidence>
<keyword evidence="4" id="KW-1185">Reference proteome</keyword>
<comment type="caution">
    <text evidence="3">The sequence shown here is derived from an EMBL/GenBank/DDBJ whole genome shotgun (WGS) entry which is preliminary data.</text>
</comment>
<feature type="compositionally biased region" description="Basic residues" evidence="1">
    <location>
        <begin position="364"/>
        <end position="376"/>
    </location>
</feature>
<reference evidence="3 4" key="1">
    <citation type="journal article" date="2021" name="Genome Biol.">
        <title>AFLAP: assembly-free linkage analysis pipeline using k-mers from genome sequencing data.</title>
        <authorList>
            <person name="Fletcher K."/>
            <person name="Zhang L."/>
            <person name="Gil J."/>
            <person name="Han R."/>
            <person name="Cavanaugh K."/>
            <person name="Michelmore R."/>
        </authorList>
    </citation>
    <scope>NUCLEOTIDE SEQUENCE [LARGE SCALE GENOMIC DNA]</scope>
    <source>
        <strain evidence="3 4">SF5</strain>
    </source>
</reference>
<organism evidence="3 4">
    <name type="scientific">Bremia lactucae</name>
    <name type="common">Lettuce downy mildew</name>
    <dbReference type="NCBI Taxonomy" id="4779"/>
    <lineage>
        <taxon>Eukaryota</taxon>
        <taxon>Sar</taxon>
        <taxon>Stramenopiles</taxon>
        <taxon>Oomycota</taxon>
        <taxon>Peronosporomycetes</taxon>
        <taxon>Peronosporales</taxon>
        <taxon>Peronosporaceae</taxon>
        <taxon>Bremia</taxon>
    </lineage>
</organism>
<dbReference type="AlphaFoldDB" id="A0A976IEV5"/>